<evidence type="ECO:0000313" key="1">
    <source>
        <dbReference type="EMBL" id="CAI9976284.1"/>
    </source>
</evidence>
<dbReference type="Proteomes" id="UP001642409">
    <property type="component" value="Unassembled WGS sequence"/>
</dbReference>
<reference evidence="1" key="1">
    <citation type="submission" date="2023-06" db="EMBL/GenBank/DDBJ databases">
        <authorList>
            <person name="Kurt Z."/>
        </authorList>
    </citation>
    <scope>NUCLEOTIDE SEQUENCE</scope>
</reference>
<comment type="caution">
    <text evidence="1">The sequence shown here is derived from an EMBL/GenBank/DDBJ whole genome shotgun (WGS) entry which is preliminary data.</text>
</comment>
<sequence>MSVLMRRENTLIIEPGSDISKIQIINFILLPNSKKHFEGPPLYSDRSNAFRLNLLALLPRRICQRSSGSLAVSLLLWFNLKGCSVVIEHYNIITYYKQFQHLNIQKYIHINCSCANSLSEISKTWDSSIWSLKLMFVMFAWPELSCSLVKFMSDSLISIYIEFCECKVSTDMLLQRDWPI</sequence>
<protein>
    <submittedName>
        <fullName evidence="2">Hypothetical_protein</fullName>
    </submittedName>
</protein>
<dbReference type="EMBL" id="CAXDID020000043">
    <property type="protein sequence ID" value="CAL6001146.1"/>
    <property type="molecule type" value="Genomic_DNA"/>
</dbReference>
<proteinExistence type="predicted"/>
<dbReference type="EMBL" id="CATOUU010001173">
    <property type="protein sequence ID" value="CAI9976284.1"/>
    <property type="molecule type" value="Genomic_DNA"/>
</dbReference>
<evidence type="ECO:0000313" key="3">
    <source>
        <dbReference type="Proteomes" id="UP001642409"/>
    </source>
</evidence>
<keyword evidence="3" id="KW-1185">Reference proteome</keyword>
<name>A0AA86V0Z1_9EUKA</name>
<evidence type="ECO:0000313" key="2">
    <source>
        <dbReference type="EMBL" id="CAL6001146.1"/>
    </source>
</evidence>
<gene>
    <name evidence="2" type="ORF">HINF_LOCUS17264</name>
    <name evidence="1" type="ORF">HINF_LOCUS63929</name>
</gene>
<reference evidence="2 3" key="2">
    <citation type="submission" date="2024-07" db="EMBL/GenBank/DDBJ databases">
        <authorList>
            <person name="Akdeniz Z."/>
        </authorList>
    </citation>
    <scope>NUCLEOTIDE SEQUENCE [LARGE SCALE GENOMIC DNA]</scope>
</reference>
<organism evidence="1">
    <name type="scientific">Hexamita inflata</name>
    <dbReference type="NCBI Taxonomy" id="28002"/>
    <lineage>
        <taxon>Eukaryota</taxon>
        <taxon>Metamonada</taxon>
        <taxon>Diplomonadida</taxon>
        <taxon>Hexamitidae</taxon>
        <taxon>Hexamitinae</taxon>
        <taxon>Hexamita</taxon>
    </lineage>
</organism>
<accession>A0AA86V0Z1</accession>
<dbReference type="AlphaFoldDB" id="A0AA86V0Z1"/>